<accession>A0A6C0EAK2</accession>
<dbReference type="InterPro" id="IPR005331">
    <property type="entry name" value="Sulfotransferase"/>
</dbReference>
<dbReference type="Pfam" id="PF03567">
    <property type="entry name" value="Sulfotransfer_2"/>
    <property type="match status" value="1"/>
</dbReference>
<dbReference type="Gene3D" id="3.40.50.300">
    <property type="entry name" value="P-loop containing nucleotide triphosphate hydrolases"/>
    <property type="match status" value="1"/>
</dbReference>
<dbReference type="EMBL" id="MN739745">
    <property type="protein sequence ID" value="QHT24415.1"/>
    <property type="molecule type" value="Genomic_DNA"/>
</dbReference>
<name>A0A6C0EAK2_9ZZZZ</name>
<evidence type="ECO:0000313" key="1">
    <source>
        <dbReference type="EMBL" id="QHT24415.1"/>
    </source>
</evidence>
<dbReference type="GO" id="GO:0016020">
    <property type="term" value="C:membrane"/>
    <property type="evidence" value="ECO:0007669"/>
    <property type="project" value="InterPro"/>
</dbReference>
<sequence>MTIISFKYRFIFLANMKCGSTTLHKLLKPYADLISDISIFHKPIGKHDNARQVKSYIESLGYKWEDFYVFTTIRDPLTRIISCYNFEMQCGYLDPKVDINKYIKMGQYHEHFQNIDFFTNPHVNQIIKMEDFDIEIPKLWIKLGLGEFNGQIPVENCTKSKGMDQLFTLDQKKNIIELLKKRHPKDYSYYSHY</sequence>
<dbReference type="GO" id="GO:0008146">
    <property type="term" value="F:sulfotransferase activity"/>
    <property type="evidence" value="ECO:0007669"/>
    <property type="project" value="InterPro"/>
</dbReference>
<protein>
    <submittedName>
        <fullName evidence="1">Uncharacterized protein</fullName>
    </submittedName>
</protein>
<organism evidence="1">
    <name type="scientific">viral metagenome</name>
    <dbReference type="NCBI Taxonomy" id="1070528"/>
    <lineage>
        <taxon>unclassified sequences</taxon>
        <taxon>metagenomes</taxon>
        <taxon>organismal metagenomes</taxon>
    </lineage>
</organism>
<dbReference type="SUPFAM" id="SSF52540">
    <property type="entry name" value="P-loop containing nucleoside triphosphate hydrolases"/>
    <property type="match status" value="1"/>
</dbReference>
<reference evidence="1" key="1">
    <citation type="journal article" date="2020" name="Nature">
        <title>Giant virus diversity and host interactions through global metagenomics.</title>
        <authorList>
            <person name="Schulz F."/>
            <person name="Roux S."/>
            <person name="Paez-Espino D."/>
            <person name="Jungbluth S."/>
            <person name="Walsh D.A."/>
            <person name="Denef V.J."/>
            <person name="McMahon K.D."/>
            <person name="Konstantinidis K.T."/>
            <person name="Eloe-Fadrosh E.A."/>
            <person name="Kyrpides N.C."/>
            <person name="Woyke T."/>
        </authorList>
    </citation>
    <scope>NUCLEOTIDE SEQUENCE</scope>
    <source>
        <strain evidence="1">GVMAG-M-3300023179-150</strain>
    </source>
</reference>
<dbReference type="InterPro" id="IPR027417">
    <property type="entry name" value="P-loop_NTPase"/>
</dbReference>
<proteinExistence type="predicted"/>
<dbReference type="AlphaFoldDB" id="A0A6C0EAK2"/>